<dbReference type="InterPro" id="IPR036445">
    <property type="entry name" value="GPCR_2_extracell_dom_sf"/>
</dbReference>
<dbReference type="FunFam" id="2.60.120.740:FF:000001">
    <property type="entry name" value="Adhesion G protein-coupled receptor L2"/>
    <property type="match status" value="1"/>
</dbReference>
<dbReference type="PROSITE" id="PS50261">
    <property type="entry name" value="G_PROTEIN_RECEP_F2_4"/>
    <property type="match status" value="1"/>
</dbReference>
<dbReference type="CDD" id="cd15440">
    <property type="entry name" value="7tmB2_latrophilin-like_invertebrate"/>
    <property type="match status" value="1"/>
</dbReference>
<sequence>MKQAIIVAIAHCMVVVSAVNEANGEIKQVIVCEGEHANLSCPEGRYIAIRLANYGRFTISQCNPTFNTELSTTCQNDKTLSILQLRCNGKFECEFPVNNDHLGDACPKTSKYLDLQYDCTLIPVTTPTTTTTTTTTKKIDARMLTDVHPSASYKRDNPETIQSVYEDSKRGVLHCQPVSFRDIEWPKTEADRVAKMGCPIGSDGHAEWKCEANGEWSKEGADLSRCVSSWSSRLREEAEDGEEPVDHLETLREIQQMTRKEELLGGDLIALSAAIDSSIPTTMQSSNADAFAELVVESVNNMAKESQSPAWSDLNAVKSRKVATALMESVDKVAAGVSMLTTPDTTRTIIKPTVEVEISNVKVHEYVTFPSMSLYTNSYDTIDVPKEALTLRDQANAHAKVVYATYSSMATHMEPESRTNADGVLVERLIATNILSTSIVNKASRIQTISRLKHPVVLTFRAKSWSNLTSPTCVWWNSTRLSWSSNGCSLELHNTTHIVCHCDHLTHFAVLMDVYDHELPVGHNVMLTFITYAGCSLSVICLLLSLFSFHCFGSGGDRICIHNNLCFCLLVAETVFLLGIWQTQNKLYCGIIAGVLHYFFLAAFTWMLLEGFELYYMLVEVFQSGDSKRPYFYLFGYGCPAVVVTVATWMDRFSYGTERYCWLRVDNYFILSFVGPVAVILVCNCAFLMMTLCIVCRHSNVGYTPCKQDRDTIKNVRSWLKGAVALVFLLGLTWTFGLLWIDEQSTVMAYAFTTLNSLQGLFIFLFHVVFNDRMHKDYRKWTRRTSWLPDCMREESARSRPSPYMPATGSGTAQGLSSNSSTGSELLYPSLTNEKYPPHMVAAIDPRYNNCVQMMLARPEITSSGMYDYATIAYGDMCSRPPPSCSYYNPLQRHTVYTPSTHGSPRLHYHPPPTFPPPPPPPVPGIADLRVSPRPHSSTMTKLSDDSAYSDGSSIVHYPGEMNTTTSGMLLRMDLTKNPPVFVQGM</sequence>
<dbReference type="Pfam" id="PF16489">
    <property type="entry name" value="GAIN"/>
    <property type="match status" value="1"/>
</dbReference>
<keyword evidence="6" id="KW-0430">Lectin</keyword>
<dbReference type="PROSITE" id="PS50227">
    <property type="entry name" value="G_PROTEIN_RECEP_F2_3"/>
    <property type="match status" value="1"/>
</dbReference>
<evidence type="ECO:0000256" key="12">
    <source>
        <dbReference type="ARBA" id="ARBA00023224"/>
    </source>
</evidence>
<evidence type="ECO:0000256" key="3">
    <source>
        <dbReference type="ARBA" id="ARBA00022475"/>
    </source>
</evidence>
<keyword evidence="12" id="KW-0807">Transducer</keyword>
<keyword evidence="7 14" id="KW-1133">Transmembrane helix</keyword>
<dbReference type="InterPro" id="IPR000922">
    <property type="entry name" value="Lectin_gal-bd_dom"/>
</dbReference>
<evidence type="ECO:0000256" key="9">
    <source>
        <dbReference type="ARBA" id="ARBA00023136"/>
    </source>
</evidence>
<feature type="signal peptide" evidence="15">
    <location>
        <begin position="1"/>
        <end position="18"/>
    </location>
</feature>
<dbReference type="Pfam" id="PF01825">
    <property type="entry name" value="GPS"/>
    <property type="match status" value="1"/>
</dbReference>
<evidence type="ECO:0000259" key="17">
    <source>
        <dbReference type="PROSITE" id="PS50227"/>
    </source>
</evidence>
<feature type="domain" description="G-protein coupled receptors family 2 profile 1" evidence="17">
    <location>
        <begin position="175"/>
        <end position="230"/>
    </location>
</feature>
<dbReference type="Gene3D" id="1.20.1070.10">
    <property type="entry name" value="Rhodopsin 7-helix transmembrane proteins"/>
    <property type="match status" value="1"/>
</dbReference>
<dbReference type="InterPro" id="IPR001879">
    <property type="entry name" value="GPCR_2_extracellular_dom"/>
</dbReference>
<evidence type="ECO:0000256" key="15">
    <source>
        <dbReference type="SAM" id="SignalP"/>
    </source>
</evidence>
<evidence type="ECO:0000256" key="4">
    <source>
        <dbReference type="ARBA" id="ARBA00022692"/>
    </source>
</evidence>
<feature type="transmembrane region" description="Helical" evidence="14">
    <location>
        <begin position="718"/>
        <end position="741"/>
    </location>
</feature>
<proteinExistence type="inferred from homology"/>
<reference evidence="21" key="1">
    <citation type="submission" date="2022-11" db="UniProtKB">
        <authorList>
            <consortium name="WormBaseParasite"/>
        </authorList>
    </citation>
    <scope>IDENTIFICATION</scope>
</reference>
<feature type="domain" description="GAIN-B" evidence="16">
    <location>
        <begin position="345"/>
        <end position="518"/>
    </location>
</feature>
<dbReference type="GO" id="GO:0004930">
    <property type="term" value="F:G protein-coupled receptor activity"/>
    <property type="evidence" value="ECO:0007669"/>
    <property type="project" value="UniProtKB-KW"/>
</dbReference>
<feature type="region of interest" description="Disordered" evidence="13">
    <location>
        <begin position="796"/>
        <end position="824"/>
    </location>
</feature>
<evidence type="ECO:0000259" key="18">
    <source>
        <dbReference type="PROSITE" id="PS50228"/>
    </source>
</evidence>
<evidence type="ECO:0000256" key="2">
    <source>
        <dbReference type="ARBA" id="ARBA00010933"/>
    </source>
</evidence>
<dbReference type="GO" id="GO:0007166">
    <property type="term" value="P:cell surface receptor signaling pathway"/>
    <property type="evidence" value="ECO:0007669"/>
    <property type="project" value="InterPro"/>
</dbReference>
<dbReference type="FunFam" id="1.20.1070.10:FF:000200">
    <property type="entry name" value="Adhesion G protein-coupled receptor L3"/>
    <property type="match status" value="1"/>
</dbReference>
<feature type="transmembrane region" description="Helical" evidence="14">
    <location>
        <begin position="529"/>
        <end position="549"/>
    </location>
</feature>
<evidence type="ECO:0000256" key="8">
    <source>
        <dbReference type="ARBA" id="ARBA00023040"/>
    </source>
</evidence>
<dbReference type="PRINTS" id="PR00249">
    <property type="entry name" value="GPCRSECRETIN"/>
</dbReference>
<dbReference type="Gene3D" id="4.10.1240.10">
    <property type="entry name" value="GPCR, family 2, extracellular hormone receptor domain"/>
    <property type="match status" value="1"/>
</dbReference>
<evidence type="ECO:0000256" key="6">
    <source>
        <dbReference type="ARBA" id="ARBA00022734"/>
    </source>
</evidence>
<keyword evidence="20" id="KW-1185">Reference proteome</keyword>
<comment type="subcellular location">
    <subcellularLocation>
        <location evidence="1">Cell membrane</location>
        <topology evidence="1">Multi-pass membrane protein</topology>
    </subcellularLocation>
</comment>
<organism evidence="20 21">
    <name type="scientific">Parascaris univalens</name>
    <name type="common">Nematode worm</name>
    <dbReference type="NCBI Taxonomy" id="6257"/>
    <lineage>
        <taxon>Eukaryota</taxon>
        <taxon>Metazoa</taxon>
        <taxon>Ecdysozoa</taxon>
        <taxon>Nematoda</taxon>
        <taxon>Chromadorea</taxon>
        <taxon>Rhabditida</taxon>
        <taxon>Spirurina</taxon>
        <taxon>Ascaridomorpha</taxon>
        <taxon>Ascaridoidea</taxon>
        <taxon>Ascarididae</taxon>
        <taxon>Parascaris</taxon>
    </lineage>
</organism>
<dbReference type="Gene3D" id="2.60.120.740">
    <property type="match status" value="1"/>
</dbReference>
<dbReference type="PANTHER" id="PTHR12011:SF467">
    <property type="entry name" value="LATROPHILIN-LIKE PROTEIN 1"/>
    <property type="match status" value="1"/>
</dbReference>
<dbReference type="Proteomes" id="UP000887569">
    <property type="component" value="Unplaced"/>
</dbReference>
<name>A0A914ZVY6_PARUN</name>
<dbReference type="PROSITE" id="PS50221">
    <property type="entry name" value="GAIN_B"/>
    <property type="match status" value="1"/>
</dbReference>
<dbReference type="InterPro" id="IPR057244">
    <property type="entry name" value="GAIN_B"/>
</dbReference>
<dbReference type="InterPro" id="IPR032471">
    <property type="entry name" value="AGRL2-4_GAIN_subdom_A"/>
</dbReference>
<dbReference type="InterPro" id="IPR000832">
    <property type="entry name" value="GPCR_2_secretin-like"/>
</dbReference>
<evidence type="ECO:0000256" key="1">
    <source>
        <dbReference type="ARBA" id="ARBA00004651"/>
    </source>
</evidence>
<feature type="compositionally biased region" description="Polar residues" evidence="13">
    <location>
        <begin position="809"/>
        <end position="824"/>
    </location>
</feature>
<keyword evidence="4 14" id="KW-0812">Transmembrane</keyword>
<dbReference type="WBParaSite" id="PgB14X_g025_t01">
    <property type="protein sequence ID" value="PgB14X_g025_t01"/>
    <property type="gene ID" value="PgB14X_g025"/>
</dbReference>
<evidence type="ECO:0000256" key="11">
    <source>
        <dbReference type="ARBA" id="ARBA00023170"/>
    </source>
</evidence>
<evidence type="ECO:0000259" key="16">
    <source>
        <dbReference type="PROSITE" id="PS50221"/>
    </source>
</evidence>
<dbReference type="AlphaFoldDB" id="A0A914ZVY6"/>
<keyword evidence="8" id="KW-0297">G-protein coupled receptor</keyword>
<evidence type="ECO:0000313" key="20">
    <source>
        <dbReference type="Proteomes" id="UP000887569"/>
    </source>
</evidence>
<dbReference type="InterPro" id="IPR017981">
    <property type="entry name" value="GPCR_2-like_7TM"/>
</dbReference>
<feature type="domain" description="G-protein coupled receptors family 2 profile 2" evidence="19">
    <location>
        <begin position="527"/>
        <end position="771"/>
    </location>
</feature>
<dbReference type="Pfam" id="PF02140">
    <property type="entry name" value="SUEL_Lectin"/>
    <property type="match status" value="1"/>
</dbReference>
<evidence type="ECO:0000256" key="10">
    <source>
        <dbReference type="ARBA" id="ARBA00023157"/>
    </source>
</evidence>
<feature type="transmembrane region" description="Helical" evidence="14">
    <location>
        <begin position="747"/>
        <end position="770"/>
    </location>
</feature>
<feature type="domain" description="SUEL-type lectin" evidence="18">
    <location>
        <begin position="31"/>
        <end position="120"/>
    </location>
</feature>
<comment type="similarity">
    <text evidence="2">Belongs to the G-protein coupled receptor 2 family. LN-TM7 subfamily.</text>
</comment>
<keyword evidence="10" id="KW-1015">Disulfide bond</keyword>
<dbReference type="InterPro" id="IPR000203">
    <property type="entry name" value="GPS"/>
</dbReference>
<evidence type="ECO:0000259" key="19">
    <source>
        <dbReference type="PROSITE" id="PS50261"/>
    </source>
</evidence>
<keyword evidence="5 15" id="KW-0732">Signal</keyword>
<dbReference type="GO" id="GO:0030246">
    <property type="term" value="F:carbohydrate binding"/>
    <property type="evidence" value="ECO:0007669"/>
    <property type="project" value="UniProtKB-KW"/>
</dbReference>
<dbReference type="InterPro" id="IPR043159">
    <property type="entry name" value="Lectin_gal-bd_sf"/>
</dbReference>
<feature type="transmembrane region" description="Helical" evidence="14">
    <location>
        <begin position="561"/>
        <end position="581"/>
    </location>
</feature>
<evidence type="ECO:0000256" key="14">
    <source>
        <dbReference type="SAM" id="Phobius"/>
    </source>
</evidence>
<dbReference type="InterPro" id="IPR048072">
    <property type="entry name" value="7tmB2_latrophilin-like"/>
</dbReference>
<dbReference type="SMART" id="SM00303">
    <property type="entry name" value="GPS"/>
    <property type="match status" value="1"/>
</dbReference>
<dbReference type="Pfam" id="PF02793">
    <property type="entry name" value="HRM"/>
    <property type="match status" value="1"/>
</dbReference>
<dbReference type="GO" id="GO:0005886">
    <property type="term" value="C:plasma membrane"/>
    <property type="evidence" value="ECO:0007669"/>
    <property type="project" value="UniProtKB-SubCell"/>
</dbReference>
<dbReference type="PANTHER" id="PTHR12011">
    <property type="entry name" value="ADHESION G-PROTEIN COUPLED RECEPTOR"/>
    <property type="match status" value="1"/>
</dbReference>
<protein>
    <submittedName>
        <fullName evidence="21">Uncharacterized protein</fullName>
    </submittedName>
</protein>
<keyword evidence="3" id="KW-1003">Cell membrane</keyword>
<dbReference type="Gene3D" id="2.60.220.50">
    <property type="match status" value="1"/>
</dbReference>
<evidence type="ECO:0000256" key="7">
    <source>
        <dbReference type="ARBA" id="ARBA00022989"/>
    </source>
</evidence>
<evidence type="ECO:0000256" key="13">
    <source>
        <dbReference type="SAM" id="MobiDB-lite"/>
    </source>
</evidence>
<dbReference type="Pfam" id="PF00002">
    <property type="entry name" value="7tm_2"/>
    <property type="match status" value="1"/>
</dbReference>
<keyword evidence="9 14" id="KW-0472">Membrane</keyword>
<evidence type="ECO:0000256" key="5">
    <source>
        <dbReference type="ARBA" id="ARBA00022729"/>
    </source>
</evidence>
<feature type="transmembrane region" description="Helical" evidence="14">
    <location>
        <begin position="670"/>
        <end position="697"/>
    </location>
</feature>
<dbReference type="CDD" id="cd22839">
    <property type="entry name" value="Gal_Rha_Lectin_LAT1"/>
    <property type="match status" value="1"/>
</dbReference>
<feature type="chain" id="PRO_5038115614" evidence="15">
    <location>
        <begin position="19"/>
        <end position="986"/>
    </location>
</feature>
<feature type="transmembrane region" description="Helical" evidence="14">
    <location>
        <begin position="587"/>
        <end position="609"/>
    </location>
</feature>
<keyword evidence="11" id="KW-0675">Receptor</keyword>
<feature type="transmembrane region" description="Helical" evidence="14">
    <location>
        <begin position="630"/>
        <end position="650"/>
    </location>
</feature>
<dbReference type="InterPro" id="IPR046338">
    <property type="entry name" value="GAIN_dom_sf"/>
</dbReference>
<accession>A0A914ZVY6</accession>
<evidence type="ECO:0000313" key="21">
    <source>
        <dbReference type="WBParaSite" id="PgB14X_g025_t01"/>
    </source>
</evidence>
<dbReference type="PROSITE" id="PS50228">
    <property type="entry name" value="SUEL_LECTIN"/>
    <property type="match status" value="1"/>
</dbReference>